<keyword evidence="2" id="KW-1185">Reference proteome</keyword>
<dbReference type="EMBL" id="KZ805735">
    <property type="protein sequence ID" value="PVH92031.1"/>
    <property type="molecule type" value="Genomic_DNA"/>
</dbReference>
<dbReference type="AlphaFoldDB" id="A0A2V1D1Z7"/>
<evidence type="ECO:0000313" key="2">
    <source>
        <dbReference type="Proteomes" id="UP000244855"/>
    </source>
</evidence>
<name>A0A2V1D1Z7_9PLEO</name>
<organism evidence="1 2">
    <name type="scientific">Periconia macrospinosa</name>
    <dbReference type="NCBI Taxonomy" id="97972"/>
    <lineage>
        <taxon>Eukaryota</taxon>
        <taxon>Fungi</taxon>
        <taxon>Dikarya</taxon>
        <taxon>Ascomycota</taxon>
        <taxon>Pezizomycotina</taxon>
        <taxon>Dothideomycetes</taxon>
        <taxon>Pleosporomycetidae</taxon>
        <taxon>Pleosporales</taxon>
        <taxon>Massarineae</taxon>
        <taxon>Periconiaceae</taxon>
        <taxon>Periconia</taxon>
    </lineage>
</organism>
<sequence>MTPQNGVVDPAEQGRAEAVAGGNGGMEKDTTHVGQHRALDDDTDSITQLAVGAISGNNVPRGYSYHYPNGRVPWLCTGEVDRTDQIGTPTWAKIEPPITLHSLPEERLEKVSSSPNKRVGMDMGATIMGCRNYAPDLTNRSKRCFVPYFPFTGVDNDDMGGRVQARFPSPLNPHRRYVTPRE</sequence>
<proteinExistence type="predicted"/>
<evidence type="ECO:0000313" key="1">
    <source>
        <dbReference type="EMBL" id="PVH92031.1"/>
    </source>
</evidence>
<reference evidence="1 2" key="1">
    <citation type="journal article" date="2018" name="Sci. Rep.">
        <title>Comparative genomics provides insights into the lifestyle and reveals functional heterogeneity of dark septate endophytic fungi.</title>
        <authorList>
            <person name="Knapp D.G."/>
            <person name="Nemeth J.B."/>
            <person name="Barry K."/>
            <person name="Hainaut M."/>
            <person name="Henrissat B."/>
            <person name="Johnson J."/>
            <person name="Kuo A."/>
            <person name="Lim J.H.P."/>
            <person name="Lipzen A."/>
            <person name="Nolan M."/>
            <person name="Ohm R.A."/>
            <person name="Tamas L."/>
            <person name="Grigoriev I.V."/>
            <person name="Spatafora J.W."/>
            <person name="Nagy L.G."/>
            <person name="Kovacs G.M."/>
        </authorList>
    </citation>
    <scope>NUCLEOTIDE SEQUENCE [LARGE SCALE GENOMIC DNA]</scope>
    <source>
        <strain evidence="1 2">DSE2036</strain>
    </source>
</reference>
<accession>A0A2V1D1Z7</accession>
<protein>
    <submittedName>
        <fullName evidence="1">Uncharacterized protein</fullName>
    </submittedName>
</protein>
<gene>
    <name evidence="1" type="ORF">DM02DRAFT_663352</name>
</gene>
<dbReference type="Proteomes" id="UP000244855">
    <property type="component" value="Unassembled WGS sequence"/>
</dbReference>